<sequence>DDQQGQQRGPFESVTDQQAQQYAVVAVDAGLAFGFGVAATLCRQQTGHRAEQCAAEGGGRADQDRQQAKQTAHGIALQQHLTEAV</sequence>
<name>A0A699X4T3_TANCI</name>
<feature type="non-terminal residue" evidence="2">
    <location>
        <position position="1"/>
    </location>
</feature>
<evidence type="ECO:0000313" key="2">
    <source>
        <dbReference type="EMBL" id="GFD52918.1"/>
    </source>
</evidence>
<dbReference type="EMBL" id="BKCJ011787929">
    <property type="protein sequence ID" value="GFD52918.1"/>
    <property type="molecule type" value="Genomic_DNA"/>
</dbReference>
<feature type="region of interest" description="Disordered" evidence="1">
    <location>
        <begin position="53"/>
        <end position="74"/>
    </location>
</feature>
<organism evidence="2">
    <name type="scientific">Tanacetum cinerariifolium</name>
    <name type="common">Dalmatian daisy</name>
    <name type="synonym">Chrysanthemum cinerariifolium</name>
    <dbReference type="NCBI Taxonomy" id="118510"/>
    <lineage>
        <taxon>Eukaryota</taxon>
        <taxon>Viridiplantae</taxon>
        <taxon>Streptophyta</taxon>
        <taxon>Embryophyta</taxon>
        <taxon>Tracheophyta</taxon>
        <taxon>Spermatophyta</taxon>
        <taxon>Magnoliopsida</taxon>
        <taxon>eudicotyledons</taxon>
        <taxon>Gunneridae</taxon>
        <taxon>Pentapetalae</taxon>
        <taxon>asterids</taxon>
        <taxon>campanulids</taxon>
        <taxon>Asterales</taxon>
        <taxon>Asteraceae</taxon>
        <taxon>Asteroideae</taxon>
        <taxon>Anthemideae</taxon>
        <taxon>Anthemidinae</taxon>
        <taxon>Tanacetum</taxon>
    </lineage>
</organism>
<accession>A0A699X4T3</accession>
<reference evidence="2" key="1">
    <citation type="journal article" date="2019" name="Sci. Rep.">
        <title>Draft genome of Tanacetum cinerariifolium, the natural source of mosquito coil.</title>
        <authorList>
            <person name="Yamashiro T."/>
            <person name="Shiraishi A."/>
            <person name="Satake H."/>
            <person name="Nakayama K."/>
        </authorList>
    </citation>
    <scope>NUCLEOTIDE SEQUENCE</scope>
</reference>
<protein>
    <submittedName>
        <fullName evidence="2">Uncharacterized protein</fullName>
    </submittedName>
</protein>
<gene>
    <name evidence="2" type="ORF">Tci_924887</name>
</gene>
<evidence type="ECO:0000256" key="1">
    <source>
        <dbReference type="SAM" id="MobiDB-lite"/>
    </source>
</evidence>
<dbReference type="AlphaFoldDB" id="A0A699X4T3"/>
<proteinExistence type="predicted"/>
<comment type="caution">
    <text evidence="2">The sequence shown here is derived from an EMBL/GenBank/DDBJ whole genome shotgun (WGS) entry which is preliminary data.</text>
</comment>